<evidence type="ECO:0000313" key="8">
    <source>
        <dbReference type="EMBL" id="KAK8727276.1"/>
    </source>
</evidence>
<accession>A0AAW0WJ54</accession>
<evidence type="ECO:0000256" key="2">
    <source>
        <dbReference type="ARBA" id="ARBA00007077"/>
    </source>
</evidence>
<dbReference type="CDD" id="cd12395">
    <property type="entry name" value="RRM2_RBM34"/>
    <property type="match status" value="1"/>
</dbReference>
<dbReference type="Proteomes" id="UP001445076">
    <property type="component" value="Unassembled WGS sequence"/>
</dbReference>
<dbReference type="AlphaFoldDB" id="A0AAW0WJ54"/>
<feature type="compositionally biased region" description="Polar residues" evidence="6">
    <location>
        <begin position="53"/>
        <end position="62"/>
    </location>
</feature>
<sequence length="512" mass="57398">LPLGNSEDSETHAVYSVSYMHPNTEIFKKKKKKKKKNKKEALGQAVRVENVSEAFNGTSSILKKNVKKKKKKNINQNTTTPIDDASNNNTPTITTEENYTQNVQENEDIHMAEGSPAKKATKGKKRKFKSEEATDNSNVTEDAQSLPNDDIIRKKIKKKKKRKHIENESTPASNPSLTDNTTNGSTTTATIYKQSNLAKAGRTIFVGNVSINTTKKDLKRFFSQYGKVESVRFRGGAVSDPKKSKREAVITRDFHPDRSSMQAYVVFESSDMMEAALKANGVEFLGKHIRVDKSLPSSEKDTKLSVFVGNLSFKAEEEPLREHFASCGEIESVRIVRDSKLLSGKGFGYINFMSADSVELALRLDGVRFMGRQLRVQRSKKKPKGNMQTKKNMAVKFVKTDAENSKLARDDFSGDMVEPKKFNKTKEKKKTEKLGVASSKKGLAFMKLGADNKKRNKAKSDDFSGVKMMETKQFNKIKKKGKLTKEDKKKLYIAHQLTGAKPQVKKQASVIN</sequence>
<name>A0AAW0WJ54_CHEQU</name>
<evidence type="ECO:0000256" key="1">
    <source>
        <dbReference type="ARBA" id="ARBA00004604"/>
    </source>
</evidence>
<dbReference type="GO" id="GO:0005730">
    <property type="term" value="C:nucleolus"/>
    <property type="evidence" value="ECO:0007669"/>
    <property type="project" value="UniProtKB-SubCell"/>
</dbReference>
<comment type="similarity">
    <text evidence="2">Belongs to the RRM RBM34 family.</text>
</comment>
<dbReference type="Pfam" id="PF00076">
    <property type="entry name" value="RRM_1"/>
    <property type="match status" value="2"/>
</dbReference>
<evidence type="ECO:0000256" key="3">
    <source>
        <dbReference type="ARBA" id="ARBA00022884"/>
    </source>
</evidence>
<dbReference type="PANTHER" id="PTHR23236">
    <property type="entry name" value="EUKARYOTIC TRANSLATION INITIATION FACTOR 4B/4H"/>
    <property type="match status" value="1"/>
</dbReference>
<dbReference type="GO" id="GO:0019843">
    <property type="term" value="F:rRNA binding"/>
    <property type="evidence" value="ECO:0007669"/>
    <property type="project" value="TreeGrafter"/>
</dbReference>
<keyword evidence="4" id="KW-0539">Nucleus</keyword>
<evidence type="ECO:0000259" key="7">
    <source>
        <dbReference type="PROSITE" id="PS50102"/>
    </source>
</evidence>
<evidence type="ECO:0000313" key="9">
    <source>
        <dbReference type="Proteomes" id="UP001445076"/>
    </source>
</evidence>
<feature type="non-terminal residue" evidence="8">
    <location>
        <position position="1"/>
    </location>
</feature>
<evidence type="ECO:0000256" key="6">
    <source>
        <dbReference type="SAM" id="MobiDB-lite"/>
    </source>
</evidence>
<organism evidence="8 9">
    <name type="scientific">Cherax quadricarinatus</name>
    <name type="common">Australian red claw crayfish</name>
    <dbReference type="NCBI Taxonomy" id="27406"/>
    <lineage>
        <taxon>Eukaryota</taxon>
        <taxon>Metazoa</taxon>
        <taxon>Ecdysozoa</taxon>
        <taxon>Arthropoda</taxon>
        <taxon>Crustacea</taxon>
        <taxon>Multicrustacea</taxon>
        <taxon>Malacostraca</taxon>
        <taxon>Eumalacostraca</taxon>
        <taxon>Eucarida</taxon>
        <taxon>Decapoda</taxon>
        <taxon>Pleocyemata</taxon>
        <taxon>Astacidea</taxon>
        <taxon>Parastacoidea</taxon>
        <taxon>Parastacidae</taxon>
        <taxon>Cherax</taxon>
    </lineage>
</organism>
<dbReference type="Gene3D" id="3.30.70.330">
    <property type="match status" value="4"/>
</dbReference>
<evidence type="ECO:0000256" key="4">
    <source>
        <dbReference type="ARBA" id="ARBA00023242"/>
    </source>
</evidence>
<dbReference type="InterPro" id="IPR000504">
    <property type="entry name" value="RRM_dom"/>
</dbReference>
<dbReference type="InterPro" id="IPR034221">
    <property type="entry name" value="RBM34_RRM2"/>
</dbReference>
<reference evidence="8 9" key="1">
    <citation type="journal article" date="2024" name="BMC Genomics">
        <title>Genome assembly of redclaw crayfish (Cherax quadricarinatus) provides insights into its immune adaptation and hypoxia tolerance.</title>
        <authorList>
            <person name="Liu Z."/>
            <person name="Zheng J."/>
            <person name="Li H."/>
            <person name="Fang K."/>
            <person name="Wang S."/>
            <person name="He J."/>
            <person name="Zhou D."/>
            <person name="Weng S."/>
            <person name="Chi M."/>
            <person name="Gu Z."/>
            <person name="He J."/>
            <person name="Li F."/>
            <person name="Wang M."/>
        </authorList>
    </citation>
    <scope>NUCLEOTIDE SEQUENCE [LARGE SCALE GENOMIC DNA]</scope>
    <source>
        <strain evidence="8">ZL_2023a</strain>
    </source>
</reference>
<dbReference type="InterPro" id="IPR012677">
    <property type="entry name" value="Nucleotide-bd_a/b_plait_sf"/>
</dbReference>
<keyword evidence="9" id="KW-1185">Reference proteome</keyword>
<feature type="compositionally biased region" description="Basic residues" evidence="6">
    <location>
        <begin position="119"/>
        <end position="128"/>
    </location>
</feature>
<dbReference type="EMBL" id="JARKIK010000076">
    <property type="protein sequence ID" value="KAK8727276.1"/>
    <property type="molecule type" value="Genomic_DNA"/>
</dbReference>
<feature type="compositionally biased region" description="Basic residues" evidence="6">
    <location>
        <begin position="64"/>
        <end position="73"/>
    </location>
</feature>
<feature type="domain" description="RRM" evidence="7">
    <location>
        <begin position="304"/>
        <end position="381"/>
    </location>
</feature>
<comment type="subcellular location">
    <subcellularLocation>
        <location evidence="1">Nucleus</location>
        <location evidence="1">Nucleolus</location>
    </subcellularLocation>
</comment>
<dbReference type="PROSITE" id="PS50102">
    <property type="entry name" value="RRM"/>
    <property type="match status" value="2"/>
</dbReference>
<dbReference type="PANTHER" id="PTHR23236:SF25">
    <property type="entry name" value="RNA-BINDING PROTEIN 34"/>
    <property type="match status" value="1"/>
</dbReference>
<protein>
    <recommendedName>
        <fullName evidence="7">RRM domain-containing protein</fullName>
    </recommendedName>
</protein>
<dbReference type="InterPro" id="IPR035979">
    <property type="entry name" value="RBD_domain_sf"/>
</dbReference>
<dbReference type="CDD" id="cd12394">
    <property type="entry name" value="RRM1_RBM34"/>
    <property type="match status" value="1"/>
</dbReference>
<feature type="compositionally biased region" description="Polar residues" evidence="6">
    <location>
        <begin position="135"/>
        <end position="147"/>
    </location>
</feature>
<feature type="compositionally biased region" description="Polar residues" evidence="6">
    <location>
        <begin position="168"/>
        <end position="177"/>
    </location>
</feature>
<evidence type="ECO:0000256" key="5">
    <source>
        <dbReference type="PROSITE-ProRule" id="PRU00176"/>
    </source>
</evidence>
<comment type="caution">
    <text evidence="8">The sequence shown here is derived from an EMBL/GenBank/DDBJ whole genome shotgun (WGS) entry which is preliminary data.</text>
</comment>
<dbReference type="GO" id="GO:0000463">
    <property type="term" value="P:maturation of LSU-rRNA from tricistronic rRNA transcript (SSU-rRNA, 5.8S rRNA, LSU-rRNA)"/>
    <property type="evidence" value="ECO:0007669"/>
    <property type="project" value="TreeGrafter"/>
</dbReference>
<feature type="domain" description="RRM" evidence="7">
    <location>
        <begin position="202"/>
        <end position="296"/>
    </location>
</feature>
<proteinExistence type="inferred from homology"/>
<gene>
    <name evidence="8" type="ORF">OTU49_009794</name>
</gene>
<feature type="region of interest" description="Disordered" evidence="6">
    <location>
        <begin position="109"/>
        <end position="185"/>
    </location>
</feature>
<dbReference type="SUPFAM" id="SSF54928">
    <property type="entry name" value="RNA-binding domain, RBD"/>
    <property type="match status" value="2"/>
</dbReference>
<keyword evidence="3 5" id="KW-0694">RNA-binding</keyword>
<dbReference type="SMART" id="SM00360">
    <property type="entry name" value="RRM"/>
    <property type="match status" value="2"/>
</dbReference>
<feature type="compositionally biased region" description="Basic residues" evidence="6">
    <location>
        <begin position="154"/>
        <end position="164"/>
    </location>
</feature>
<feature type="region of interest" description="Disordered" evidence="6">
    <location>
        <begin position="52"/>
        <end position="95"/>
    </location>
</feature>